<dbReference type="InterPro" id="IPR000477">
    <property type="entry name" value="RT_dom"/>
</dbReference>
<dbReference type="Proteomes" id="UP000717996">
    <property type="component" value="Unassembled WGS sequence"/>
</dbReference>
<reference evidence="4" key="1">
    <citation type="journal article" date="2020" name="Microb. Genom.">
        <title>Genetic diversity of clinical and environmental Mucorales isolates obtained from an investigation of mucormycosis cases among solid organ transplant recipients.</title>
        <authorList>
            <person name="Nguyen M.H."/>
            <person name="Kaul D."/>
            <person name="Muto C."/>
            <person name="Cheng S.J."/>
            <person name="Richter R.A."/>
            <person name="Bruno V.M."/>
            <person name="Liu G."/>
            <person name="Beyhan S."/>
            <person name="Sundermann A.J."/>
            <person name="Mounaud S."/>
            <person name="Pasculle A.W."/>
            <person name="Nierman W.C."/>
            <person name="Driscoll E."/>
            <person name="Cumbie R."/>
            <person name="Clancy C.J."/>
            <person name="Dupont C.L."/>
        </authorList>
    </citation>
    <scope>NUCLEOTIDE SEQUENCE</scope>
    <source>
        <strain evidence="4">GL16</strain>
    </source>
</reference>
<keyword evidence="1" id="KW-0479">Metal-binding</keyword>
<name>A0A9P6Y4U8_RHIOR</name>
<dbReference type="AlphaFoldDB" id="A0A9P6Y4U8"/>
<dbReference type="PANTHER" id="PTHR19446">
    <property type="entry name" value="REVERSE TRANSCRIPTASES"/>
    <property type="match status" value="1"/>
</dbReference>
<feature type="region of interest" description="Disordered" evidence="2">
    <location>
        <begin position="157"/>
        <end position="179"/>
    </location>
</feature>
<keyword evidence="1" id="KW-0862">Zinc</keyword>
<feature type="compositionally biased region" description="Polar residues" evidence="2">
    <location>
        <begin position="168"/>
        <end position="179"/>
    </location>
</feature>
<keyword evidence="1" id="KW-0863">Zinc-finger</keyword>
<dbReference type="SMART" id="SM00343">
    <property type="entry name" value="ZnF_C2HC"/>
    <property type="match status" value="2"/>
</dbReference>
<organism evidence="4 5">
    <name type="scientific">Rhizopus oryzae</name>
    <name type="common">Mucormycosis agent</name>
    <name type="synonym">Rhizopus arrhizus var. delemar</name>
    <dbReference type="NCBI Taxonomy" id="64495"/>
    <lineage>
        <taxon>Eukaryota</taxon>
        <taxon>Fungi</taxon>
        <taxon>Fungi incertae sedis</taxon>
        <taxon>Mucoromycota</taxon>
        <taxon>Mucoromycotina</taxon>
        <taxon>Mucoromycetes</taxon>
        <taxon>Mucorales</taxon>
        <taxon>Mucorineae</taxon>
        <taxon>Rhizopodaceae</taxon>
        <taxon>Rhizopus</taxon>
    </lineage>
</organism>
<sequence length="672" mass="75849">MPTYCKYCHELGHSTVDCKETPSNKRKCFYCYKAGHIRSQCPEKVTLEKRRKGASSASTTAITTQPSQISPSFTVDSVINMTAKEPVNTEPSQKESLSLCEVAPIETERGFPASQTYSTTNTSTVSTLDSTAHRSKYATPNIEVATTASTSMVIDDEPSPASLEPTISDCSSSNTESMDTNPPFEDAILSPASNKENFPYRYLMTSLPISFLLLRRFGNPLGHRNLAFSLLSLNSNSRFKVSNPTSQKHLIRYIRSKSPTFVALQEIDNSGGTGIHLQTLHQQFCSQQSLWAQYCGLLCFDPQYSLQRIPLPEDSRCILAKVTHVNEQMAPFHILVTLKTDVLFDTGPGIWRANPVYTNIKEYRKNLASILTRLYDEEVASSDFSSQVLWDLVKDRVKQFTRRFGRQHVDWRKQQIVALQRKRQRLLRGPFPSSLLATHLPRVEQQIHNLQQEITSIAILKTERTWRERGETDAGYLKKSVTSREVQRSIPRLLNPETQTICSSQDHMLEETERFYTELYSVDPVCSASLGNMVSHIPASCRISNDDSELMTSPFLMDDLLEQVKRTLKVSSPDQVSIRNSDEIDLLCDQEKAYDRIHPGYLRAVLVQFGFPEQFVLAITSFFYNTSMQVNVNDHLTLPVPLGCGLRQGDPISPILFNLALEPLIKADSHSH</sequence>
<dbReference type="InterPro" id="IPR001878">
    <property type="entry name" value="Znf_CCHC"/>
</dbReference>
<evidence type="ECO:0000256" key="1">
    <source>
        <dbReference type="PROSITE-ProRule" id="PRU00047"/>
    </source>
</evidence>
<dbReference type="SUPFAM" id="SSF57756">
    <property type="entry name" value="Retrovirus zinc finger-like domains"/>
    <property type="match status" value="1"/>
</dbReference>
<evidence type="ECO:0000256" key="2">
    <source>
        <dbReference type="SAM" id="MobiDB-lite"/>
    </source>
</evidence>
<feature type="domain" description="CCHC-type" evidence="3">
    <location>
        <begin position="26"/>
        <end position="43"/>
    </location>
</feature>
<accession>A0A9P6Y4U8</accession>
<evidence type="ECO:0000313" key="5">
    <source>
        <dbReference type="Proteomes" id="UP000717996"/>
    </source>
</evidence>
<dbReference type="OrthoDB" id="2443300at2759"/>
<gene>
    <name evidence="4" type="ORF">G6F51_009113</name>
</gene>
<evidence type="ECO:0000259" key="3">
    <source>
        <dbReference type="PROSITE" id="PS50158"/>
    </source>
</evidence>
<dbReference type="GO" id="GO:0008270">
    <property type="term" value="F:zinc ion binding"/>
    <property type="evidence" value="ECO:0007669"/>
    <property type="project" value="UniProtKB-KW"/>
</dbReference>
<proteinExistence type="predicted"/>
<comment type="caution">
    <text evidence="4">The sequence shown here is derived from an EMBL/GenBank/DDBJ whole genome shotgun (WGS) entry which is preliminary data.</text>
</comment>
<dbReference type="Pfam" id="PF00078">
    <property type="entry name" value="RVT_1"/>
    <property type="match status" value="1"/>
</dbReference>
<evidence type="ECO:0000313" key="4">
    <source>
        <dbReference type="EMBL" id="KAG1539483.1"/>
    </source>
</evidence>
<dbReference type="Gene3D" id="4.10.60.10">
    <property type="entry name" value="Zinc finger, CCHC-type"/>
    <property type="match status" value="1"/>
</dbReference>
<dbReference type="PROSITE" id="PS50158">
    <property type="entry name" value="ZF_CCHC"/>
    <property type="match status" value="1"/>
</dbReference>
<dbReference type="GO" id="GO:0003676">
    <property type="term" value="F:nucleic acid binding"/>
    <property type="evidence" value="ECO:0007669"/>
    <property type="project" value="InterPro"/>
</dbReference>
<dbReference type="EMBL" id="JAANIT010001609">
    <property type="protein sequence ID" value="KAG1539483.1"/>
    <property type="molecule type" value="Genomic_DNA"/>
</dbReference>
<dbReference type="InterPro" id="IPR036875">
    <property type="entry name" value="Znf_CCHC_sf"/>
</dbReference>
<protein>
    <recommendedName>
        <fullName evidence="3">CCHC-type domain-containing protein</fullName>
    </recommendedName>
</protein>